<protein>
    <recommendedName>
        <fullName evidence="5">N-acetylglucosamine-6-phosphate deacetylase</fullName>
    </recommendedName>
</protein>
<dbReference type="Proteomes" id="UP001157125">
    <property type="component" value="Unassembled WGS sequence"/>
</dbReference>
<dbReference type="PANTHER" id="PTHR11113:SF14">
    <property type="entry name" value="N-ACETYLGLUCOSAMINE-6-PHOSPHATE DEACETYLASE"/>
    <property type="match status" value="1"/>
</dbReference>
<dbReference type="Gene3D" id="3.20.20.140">
    <property type="entry name" value="Metal-dependent hydrolases"/>
    <property type="match status" value="1"/>
</dbReference>
<reference evidence="4" key="1">
    <citation type="journal article" date="2019" name="Int. J. Syst. Evol. Microbiol.">
        <title>The Global Catalogue of Microorganisms (GCM) 10K type strain sequencing project: providing services to taxonomists for standard genome sequencing and annotation.</title>
        <authorList>
            <consortium name="The Broad Institute Genomics Platform"/>
            <consortium name="The Broad Institute Genome Sequencing Center for Infectious Disease"/>
            <person name="Wu L."/>
            <person name="Ma J."/>
        </authorList>
    </citation>
    <scope>NUCLEOTIDE SEQUENCE [LARGE SCALE GENOMIC DNA]</scope>
    <source>
        <strain evidence="4">NBRC 112299</strain>
    </source>
</reference>
<sequence>MSVLTDIHGHGGGGHAFGDSVEGTLAAAAAHRAHGTGAMVASLVSLPLEVTRRQMDVVREAMADDSAIIGVHLEGPFLSPERKGAHALGNLVAPTPEAVDGLIAAGDGLIRQITIAPEPSRSARRD</sequence>
<evidence type="ECO:0000256" key="1">
    <source>
        <dbReference type="ARBA" id="ARBA00010716"/>
    </source>
</evidence>
<name>A0ABQ6IEV4_9MICO</name>
<keyword evidence="2" id="KW-0378">Hydrolase</keyword>
<comment type="caution">
    <text evidence="3">The sequence shown here is derived from an EMBL/GenBank/DDBJ whole genome shotgun (WGS) entry which is preliminary data.</text>
</comment>
<proteinExistence type="inferred from homology"/>
<dbReference type="RefSeq" id="WP_284328536.1">
    <property type="nucleotide sequence ID" value="NZ_BSUN01000001.1"/>
</dbReference>
<evidence type="ECO:0000256" key="2">
    <source>
        <dbReference type="ARBA" id="ARBA00022801"/>
    </source>
</evidence>
<evidence type="ECO:0000313" key="3">
    <source>
        <dbReference type="EMBL" id="GMA36385.1"/>
    </source>
</evidence>
<comment type="similarity">
    <text evidence="1">Belongs to the metallo-dependent hydrolases superfamily. NagA family.</text>
</comment>
<evidence type="ECO:0000313" key="4">
    <source>
        <dbReference type="Proteomes" id="UP001157125"/>
    </source>
</evidence>
<accession>A0ABQ6IEV4</accession>
<gene>
    <name evidence="3" type="ORF">GCM10025876_25890</name>
</gene>
<evidence type="ECO:0008006" key="5">
    <source>
        <dbReference type="Google" id="ProtNLM"/>
    </source>
</evidence>
<keyword evidence="4" id="KW-1185">Reference proteome</keyword>
<dbReference type="InterPro" id="IPR032466">
    <property type="entry name" value="Metal_Hydrolase"/>
</dbReference>
<organism evidence="3 4">
    <name type="scientific">Demequina litorisediminis</name>
    <dbReference type="NCBI Taxonomy" id="1849022"/>
    <lineage>
        <taxon>Bacteria</taxon>
        <taxon>Bacillati</taxon>
        <taxon>Actinomycetota</taxon>
        <taxon>Actinomycetes</taxon>
        <taxon>Micrococcales</taxon>
        <taxon>Demequinaceae</taxon>
        <taxon>Demequina</taxon>
    </lineage>
</organism>
<dbReference type="PANTHER" id="PTHR11113">
    <property type="entry name" value="N-ACETYLGLUCOSAMINE-6-PHOSPHATE DEACETYLASE"/>
    <property type="match status" value="1"/>
</dbReference>
<dbReference type="EMBL" id="BSUN01000001">
    <property type="protein sequence ID" value="GMA36385.1"/>
    <property type="molecule type" value="Genomic_DNA"/>
</dbReference>
<dbReference type="SUPFAM" id="SSF51556">
    <property type="entry name" value="Metallo-dependent hydrolases"/>
    <property type="match status" value="1"/>
</dbReference>